<dbReference type="EMBL" id="WJQU01000003">
    <property type="protein sequence ID" value="KAJ6639342.1"/>
    <property type="molecule type" value="Genomic_DNA"/>
</dbReference>
<accession>A0A9Q0MYX5</accession>
<dbReference type="Proteomes" id="UP001151699">
    <property type="component" value="Chromosome X"/>
</dbReference>
<protein>
    <submittedName>
        <fullName evidence="1">Uncharacterized protein</fullName>
    </submittedName>
</protein>
<reference evidence="1" key="1">
    <citation type="submission" date="2022-07" db="EMBL/GenBank/DDBJ databases">
        <authorList>
            <person name="Trinca V."/>
            <person name="Uliana J.V.C."/>
            <person name="Torres T.T."/>
            <person name="Ward R.J."/>
            <person name="Monesi N."/>
        </authorList>
    </citation>
    <scope>NUCLEOTIDE SEQUENCE</scope>
    <source>
        <strain evidence="1">HSMRA1968</strain>
        <tissue evidence="1">Whole embryos</tissue>
    </source>
</reference>
<proteinExistence type="predicted"/>
<sequence length="242" mass="27561">MGPGYAYINVGQHYSRYRVHGQTDGRITDFRLSRPTKAVTGFLIYIRKLDMFHPDPAMCSRKSNPQLGMLHNSCWAHSHCSSLVLKPVRREIRLIVFLIYPSNCRSGARRIIEVLLYLFYATFVTSRILTCSGNLVWFNIKEHVQRKSDSILRLENPECRLYTNTKSNTKESFSSLSSSVAANKHSSCSLFQLLACVTSSTYTECILSVSYPTSIQYKKAPLMIIVLMTNSILYSKSYGIEN</sequence>
<name>A0A9Q0MYX5_9DIPT</name>
<keyword evidence="2" id="KW-1185">Reference proteome</keyword>
<evidence type="ECO:0000313" key="2">
    <source>
        <dbReference type="Proteomes" id="UP001151699"/>
    </source>
</evidence>
<evidence type="ECO:0000313" key="1">
    <source>
        <dbReference type="EMBL" id="KAJ6639342.1"/>
    </source>
</evidence>
<dbReference type="AlphaFoldDB" id="A0A9Q0MYX5"/>
<comment type="caution">
    <text evidence="1">The sequence shown here is derived from an EMBL/GenBank/DDBJ whole genome shotgun (WGS) entry which is preliminary data.</text>
</comment>
<organism evidence="1 2">
    <name type="scientific">Pseudolycoriella hygida</name>
    <dbReference type="NCBI Taxonomy" id="35572"/>
    <lineage>
        <taxon>Eukaryota</taxon>
        <taxon>Metazoa</taxon>
        <taxon>Ecdysozoa</taxon>
        <taxon>Arthropoda</taxon>
        <taxon>Hexapoda</taxon>
        <taxon>Insecta</taxon>
        <taxon>Pterygota</taxon>
        <taxon>Neoptera</taxon>
        <taxon>Endopterygota</taxon>
        <taxon>Diptera</taxon>
        <taxon>Nematocera</taxon>
        <taxon>Sciaroidea</taxon>
        <taxon>Sciaridae</taxon>
        <taxon>Pseudolycoriella</taxon>
    </lineage>
</organism>
<gene>
    <name evidence="1" type="ORF">Bhyg_12086</name>
</gene>